<accession>A0A0F5L1P7</accession>
<feature type="domain" description="TadE-like" evidence="2">
    <location>
        <begin position="14"/>
        <end position="56"/>
    </location>
</feature>
<name>A0A0F5L1P7_9HYPH</name>
<gene>
    <name evidence="4" type="ORF">SAMN02745223_03404</name>
    <name evidence="3" type="ORF">VW29_19910</name>
</gene>
<dbReference type="EMBL" id="LAJF01000152">
    <property type="protein sequence ID" value="KKB76346.1"/>
    <property type="molecule type" value="Genomic_DNA"/>
</dbReference>
<dbReference type="AlphaFoldDB" id="A0A0F5L1P7"/>
<feature type="transmembrane region" description="Helical" evidence="1">
    <location>
        <begin position="20"/>
        <end position="40"/>
    </location>
</feature>
<keyword evidence="1" id="KW-0812">Transmembrane</keyword>
<dbReference type="Proteomes" id="UP000033608">
    <property type="component" value="Unassembled WGS sequence"/>
</dbReference>
<evidence type="ECO:0000256" key="1">
    <source>
        <dbReference type="SAM" id="Phobius"/>
    </source>
</evidence>
<dbReference type="RefSeq" id="WP_046137042.1">
    <property type="nucleotide sequence ID" value="NZ_FQVC01000012.1"/>
</dbReference>
<keyword evidence="1" id="KW-0472">Membrane</keyword>
<evidence type="ECO:0000259" key="2">
    <source>
        <dbReference type="Pfam" id="PF07811"/>
    </source>
</evidence>
<reference evidence="4 6" key="2">
    <citation type="submission" date="2016-11" db="EMBL/GenBank/DDBJ databases">
        <authorList>
            <person name="Jaros S."/>
            <person name="Januszkiewicz K."/>
            <person name="Wedrychowicz H."/>
        </authorList>
    </citation>
    <scope>NUCLEOTIDE SEQUENCE [LARGE SCALE GENOMIC DNA]</scope>
    <source>
        <strain evidence="4 6">DSM 17137</strain>
    </source>
</reference>
<proteinExistence type="predicted"/>
<reference evidence="3 5" key="1">
    <citation type="submission" date="2015-03" db="EMBL/GenBank/DDBJ databases">
        <authorList>
            <person name="Hassan Y.I."/>
            <person name="Lepp D."/>
            <person name="Zhou T."/>
        </authorList>
    </citation>
    <scope>NUCLEOTIDE SEQUENCE [LARGE SCALE GENOMIC DNA]</scope>
    <source>
        <strain evidence="3 5">DSM 17137</strain>
    </source>
</reference>
<evidence type="ECO:0000313" key="3">
    <source>
        <dbReference type="EMBL" id="KKB76346.1"/>
    </source>
</evidence>
<sequence>MASEAREGWRDVSGTAAVEFAILTPVFILMLTGMLAYGVYFGAAHSIQQLAADAARVSVAGLDASERNLLVDAYLKASAGDYLLIVPAQLTYSIGDKPGDPSQYLVTLRYNASRLPIWDLYPPLPLPSTTITFTSTIRRGGL</sequence>
<dbReference type="STRING" id="1121477.SAMN02745223_03404"/>
<protein>
    <submittedName>
        <fullName evidence="4">Flp pilus assembly protein TadG</fullName>
    </submittedName>
</protein>
<dbReference type="EMBL" id="FQVC01000012">
    <property type="protein sequence ID" value="SHF72533.1"/>
    <property type="molecule type" value="Genomic_DNA"/>
</dbReference>
<evidence type="ECO:0000313" key="5">
    <source>
        <dbReference type="Proteomes" id="UP000033608"/>
    </source>
</evidence>
<evidence type="ECO:0000313" key="4">
    <source>
        <dbReference type="EMBL" id="SHF72533.1"/>
    </source>
</evidence>
<dbReference type="Proteomes" id="UP000184533">
    <property type="component" value="Unassembled WGS sequence"/>
</dbReference>
<keyword evidence="5" id="KW-1185">Reference proteome</keyword>
<dbReference type="InterPro" id="IPR012495">
    <property type="entry name" value="TadE-like_dom"/>
</dbReference>
<dbReference type="Pfam" id="PF07811">
    <property type="entry name" value="TadE"/>
    <property type="match status" value="1"/>
</dbReference>
<evidence type="ECO:0000313" key="6">
    <source>
        <dbReference type="Proteomes" id="UP000184533"/>
    </source>
</evidence>
<dbReference type="PATRIC" id="fig|1121477.3.peg.764"/>
<keyword evidence="1" id="KW-1133">Transmembrane helix</keyword>
<dbReference type="OrthoDB" id="7356451at2"/>
<organism evidence="3 5">
    <name type="scientific">Devosia limi DSM 17137</name>
    <dbReference type="NCBI Taxonomy" id="1121477"/>
    <lineage>
        <taxon>Bacteria</taxon>
        <taxon>Pseudomonadati</taxon>
        <taxon>Pseudomonadota</taxon>
        <taxon>Alphaproteobacteria</taxon>
        <taxon>Hyphomicrobiales</taxon>
        <taxon>Devosiaceae</taxon>
        <taxon>Devosia</taxon>
    </lineage>
</organism>